<dbReference type="Proteomes" id="UP000257109">
    <property type="component" value="Unassembled WGS sequence"/>
</dbReference>
<comment type="caution">
    <text evidence="7">The sequence shown here is derived from an EMBL/GenBank/DDBJ whole genome shotgun (WGS) entry which is preliminary data.</text>
</comment>
<dbReference type="AlphaFoldDB" id="A0A371E4Y2"/>
<dbReference type="EMBL" id="QJKJ01016358">
    <property type="protein sequence ID" value="RDX61084.1"/>
    <property type="molecule type" value="Genomic_DNA"/>
</dbReference>
<dbReference type="STRING" id="157652.A0A371E4Y2"/>
<evidence type="ECO:0000259" key="6">
    <source>
        <dbReference type="PROSITE" id="PS51203"/>
    </source>
</evidence>
<feature type="non-terminal residue" evidence="7">
    <location>
        <position position="1"/>
    </location>
</feature>
<proteinExistence type="inferred from homology"/>
<dbReference type="InterPro" id="IPR007052">
    <property type="entry name" value="CS_dom"/>
</dbReference>
<dbReference type="OrthoDB" id="1408810at2759"/>
<evidence type="ECO:0000259" key="5">
    <source>
        <dbReference type="PROSITE" id="PS01031"/>
    </source>
</evidence>
<dbReference type="GO" id="GO:0006950">
    <property type="term" value="P:response to stress"/>
    <property type="evidence" value="ECO:0007669"/>
    <property type="project" value="UniProtKB-ARBA"/>
</dbReference>
<name>A0A371E4Y2_MUCPR</name>
<keyword evidence="8" id="KW-1185">Reference proteome</keyword>
<dbReference type="Pfam" id="PF00011">
    <property type="entry name" value="HSP20"/>
    <property type="match status" value="1"/>
</dbReference>
<reference evidence="7" key="1">
    <citation type="submission" date="2018-05" db="EMBL/GenBank/DDBJ databases">
        <title>Draft genome of Mucuna pruriens seed.</title>
        <authorList>
            <person name="Nnadi N.E."/>
            <person name="Vos R."/>
            <person name="Hasami M.H."/>
            <person name="Devisetty U.K."/>
            <person name="Aguiy J.C."/>
        </authorList>
    </citation>
    <scope>NUCLEOTIDE SEQUENCE [LARGE SCALE GENOMIC DNA]</scope>
    <source>
        <strain evidence="7">JCA_2017</strain>
    </source>
</reference>
<organism evidence="7 8">
    <name type="scientific">Mucuna pruriens</name>
    <name type="common">Velvet bean</name>
    <name type="synonym">Dolichos pruriens</name>
    <dbReference type="NCBI Taxonomy" id="157652"/>
    <lineage>
        <taxon>Eukaryota</taxon>
        <taxon>Viridiplantae</taxon>
        <taxon>Streptophyta</taxon>
        <taxon>Embryophyta</taxon>
        <taxon>Tracheophyta</taxon>
        <taxon>Spermatophyta</taxon>
        <taxon>Magnoliopsida</taxon>
        <taxon>eudicotyledons</taxon>
        <taxon>Gunneridae</taxon>
        <taxon>Pentapetalae</taxon>
        <taxon>rosids</taxon>
        <taxon>fabids</taxon>
        <taxon>Fabales</taxon>
        <taxon>Fabaceae</taxon>
        <taxon>Papilionoideae</taxon>
        <taxon>50 kb inversion clade</taxon>
        <taxon>NPAAA clade</taxon>
        <taxon>indigoferoid/millettioid clade</taxon>
        <taxon>Phaseoleae</taxon>
        <taxon>Mucuna</taxon>
    </lineage>
</organism>
<gene>
    <name evidence="7" type="primary">HSP22.0</name>
    <name evidence="7" type="ORF">CR513_60713</name>
</gene>
<dbReference type="Gene3D" id="2.60.40.790">
    <property type="match status" value="1"/>
</dbReference>
<feature type="chain" id="PRO_5016745243" evidence="4">
    <location>
        <begin position="19"/>
        <end position="193"/>
    </location>
</feature>
<feature type="domain" description="CS" evidence="6">
    <location>
        <begin position="55"/>
        <end position="162"/>
    </location>
</feature>
<dbReference type="InterPro" id="IPR008978">
    <property type="entry name" value="HSP20-like_chaperone"/>
</dbReference>
<comment type="similarity">
    <text evidence="2 3">Belongs to the small heat shock protein (HSP20) family.</text>
</comment>
<dbReference type="InterPro" id="IPR031107">
    <property type="entry name" value="Small_HSP"/>
</dbReference>
<evidence type="ECO:0000256" key="1">
    <source>
        <dbReference type="ARBA" id="ARBA00023016"/>
    </source>
</evidence>
<protein>
    <submittedName>
        <fullName evidence="7">22.0 kDa heat shock protein</fullName>
    </submittedName>
</protein>
<accession>A0A371E4Y2</accession>
<evidence type="ECO:0000256" key="4">
    <source>
        <dbReference type="SAM" id="SignalP"/>
    </source>
</evidence>
<evidence type="ECO:0000256" key="2">
    <source>
        <dbReference type="PROSITE-ProRule" id="PRU00285"/>
    </source>
</evidence>
<evidence type="ECO:0000256" key="3">
    <source>
        <dbReference type="RuleBase" id="RU003616"/>
    </source>
</evidence>
<dbReference type="PANTHER" id="PTHR11527">
    <property type="entry name" value="HEAT-SHOCK PROTEIN 20 FAMILY MEMBER"/>
    <property type="match status" value="1"/>
</dbReference>
<dbReference type="PROSITE" id="PS51203">
    <property type="entry name" value="CS"/>
    <property type="match status" value="1"/>
</dbReference>
<evidence type="ECO:0000313" key="8">
    <source>
        <dbReference type="Proteomes" id="UP000257109"/>
    </source>
</evidence>
<dbReference type="PROSITE" id="PS01031">
    <property type="entry name" value="SHSP"/>
    <property type="match status" value="1"/>
</dbReference>
<feature type="signal peptide" evidence="4">
    <location>
        <begin position="1"/>
        <end position="18"/>
    </location>
</feature>
<dbReference type="CDD" id="cd06472">
    <property type="entry name" value="ACD_ScHsp26_like"/>
    <property type="match status" value="1"/>
</dbReference>
<feature type="domain" description="SHSP" evidence="5">
    <location>
        <begin position="51"/>
        <end position="165"/>
    </location>
</feature>
<dbReference type="InterPro" id="IPR002068">
    <property type="entry name" value="A-crystallin/Hsp20_dom"/>
</dbReference>
<keyword evidence="4" id="KW-0732">Signal</keyword>
<sequence>MALLSLLAMLSLCVTANGLMPYSRTFWDTMLPSDDPFRILEQTPLSIPRAMDMPLALARADWKETPSSHVIVLDLPGLKKDDVKIEIEENHVLRISGERKPHEDVETDKWHRAERTNGRFWRQFRLPRNTDVDNVTARLQDGLLTITVPKLVDDKKRQPKVIDIAQLESNAEDVQATKAQMFDIAIVNESNSY</sequence>
<keyword evidence="1 7" id="KW-0346">Stress response</keyword>
<dbReference type="SUPFAM" id="SSF49764">
    <property type="entry name" value="HSP20-like chaperones"/>
    <property type="match status" value="1"/>
</dbReference>
<evidence type="ECO:0000313" key="7">
    <source>
        <dbReference type="EMBL" id="RDX61084.1"/>
    </source>
</evidence>